<evidence type="ECO:0000313" key="2">
    <source>
        <dbReference type="Proteomes" id="UP000419138"/>
    </source>
</evidence>
<evidence type="ECO:0000313" key="1">
    <source>
        <dbReference type="EMBL" id="MQT05103.1"/>
    </source>
</evidence>
<sequence>MSADIYVIKPGWTVQAPYLRTTLRRALEFQSVQSVWSGAEHINNAIAMLYSDELSDSGPWMLTKSQLSTLVAATEWRRAKRGTWDVHTNPEILAHYSEIEKEISEAYRSACHAEGCYRM</sequence>
<dbReference type="OrthoDB" id="4202074at2"/>
<protein>
    <submittedName>
        <fullName evidence="1">Uncharacterized protein</fullName>
    </submittedName>
</protein>
<accession>A0A646KS74</accession>
<proteinExistence type="predicted"/>
<dbReference type="Proteomes" id="UP000419138">
    <property type="component" value="Unassembled WGS sequence"/>
</dbReference>
<dbReference type="AlphaFoldDB" id="A0A646KS74"/>
<keyword evidence="2" id="KW-1185">Reference proteome</keyword>
<comment type="caution">
    <text evidence="1">The sequence shown here is derived from an EMBL/GenBank/DDBJ whole genome shotgun (WGS) entry which is preliminary data.</text>
</comment>
<name>A0A646KS74_STRJU</name>
<dbReference type="RefSeq" id="WP_153526339.1">
    <property type="nucleotide sequence ID" value="NZ_JBEPDZ010000002.1"/>
</dbReference>
<dbReference type="EMBL" id="VCLA01000197">
    <property type="protein sequence ID" value="MQT05103.1"/>
    <property type="molecule type" value="Genomic_DNA"/>
</dbReference>
<organism evidence="1 2">
    <name type="scientific">Streptomyces jumonjinensis</name>
    <dbReference type="NCBI Taxonomy" id="1945"/>
    <lineage>
        <taxon>Bacteria</taxon>
        <taxon>Bacillati</taxon>
        <taxon>Actinomycetota</taxon>
        <taxon>Actinomycetes</taxon>
        <taxon>Kitasatosporales</taxon>
        <taxon>Streptomycetaceae</taxon>
        <taxon>Streptomyces</taxon>
    </lineage>
</organism>
<reference evidence="1 2" key="1">
    <citation type="submission" date="2019-05" db="EMBL/GenBank/DDBJ databases">
        <title>Comparative genomics and metabolomics analyses of clavulanic acid producing Streptomyces species provides insight into specialized metabolism and evolution of beta-lactam biosynthetic gene clusters.</title>
        <authorList>
            <person name="Moore M.A."/>
            <person name="Cruz-Morales P."/>
            <person name="Barona Gomez F."/>
            <person name="Kapil T."/>
        </authorList>
    </citation>
    <scope>NUCLEOTIDE SEQUENCE [LARGE SCALE GENOMIC DNA]</scope>
    <source>
        <strain evidence="1 2">NRRL 5741</strain>
    </source>
</reference>
<gene>
    <name evidence="1" type="ORF">FF041_34700</name>
</gene>